<keyword evidence="2" id="KW-0521">NADP</keyword>
<dbReference type="EMBL" id="BT122901">
    <property type="protein sequence ID" value="ADE76248.1"/>
    <property type="molecule type" value="mRNA"/>
</dbReference>
<accession>D5A9M9</accession>
<sequence length="354" mass="38775">MEGANPQILKMAAEIIHDQDRRATTTVCVTGASGYVASWLVKCLLNQGYIVHATVRDPENEAKVRHLLDIPRDEETLKLFRAELSEDGSFDAAVAGCAGVFHVASPTEFAPKDPENDVIKPAVEGTLNVLQSCTKAKTVKRVVVTSSAAAIAMKESEDQNQYMDESCWTDVDFVRTKMSNSSWAYTVSKTLAEQAALQYGKEHDLDVVTIIPVIVVGSSITPTIPISVQLALSLLTGIPSDLQVLKELQLPSGALSLVHVDDLCKAHIFLMENPSTEGRYICNATDIPVAQLAHYLSKRYPEYNVPTQFEDVPVISKLNPSSKKLVESGFSFKLGLDEIFDDAVKYLKMKGMLN</sequence>
<dbReference type="GO" id="GO:0009813">
    <property type="term" value="P:flavonoid biosynthetic process"/>
    <property type="evidence" value="ECO:0007669"/>
    <property type="project" value="UniProtKB-KW"/>
</dbReference>
<feature type="domain" description="NAD-dependent epimerase/dehydratase" evidence="6">
    <location>
        <begin position="27"/>
        <end position="276"/>
    </location>
</feature>
<proteinExistence type="evidence at transcript level"/>
<dbReference type="CDD" id="cd08958">
    <property type="entry name" value="FR_SDR_e"/>
    <property type="match status" value="1"/>
</dbReference>
<evidence type="ECO:0000256" key="3">
    <source>
        <dbReference type="ARBA" id="ARBA00023002"/>
    </source>
</evidence>
<dbReference type="InterPro" id="IPR036291">
    <property type="entry name" value="NAD(P)-bd_dom_sf"/>
</dbReference>
<evidence type="ECO:0000259" key="6">
    <source>
        <dbReference type="Pfam" id="PF01370"/>
    </source>
</evidence>
<dbReference type="InterPro" id="IPR001509">
    <property type="entry name" value="Epimerase_deHydtase"/>
</dbReference>
<dbReference type="Pfam" id="PF01370">
    <property type="entry name" value="Epimerase"/>
    <property type="match status" value="1"/>
</dbReference>
<comment type="pathway">
    <text evidence="1">Secondary metabolite biosynthesis; flavonoid biosynthesis.</text>
</comment>
<dbReference type="PANTHER" id="PTHR10366:SF288">
    <property type="entry name" value="ANTHOCYANIDIN REDUCTASE"/>
    <property type="match status" value="1"/>
</dbReference>
<dbReference type="PANTHER" id="PTHR10366">
    <property type="entry name" value="NAD DEPENDENT EPIMERASE/DEHYDRATASE"/>
    <property type="match status" value="1"/>
</dbReference>
<organism evidence="7">
    <name type="scientific">Picea sitchensis</name>
    <name type="common">Sitka spruce</name>
    <name type="synonym">Pinus sitchensis</name>
    <dbReference type="NCBI Taxonomy" id="3332"/>
    <lineage>
        <taxon>Eukaryota</taxon>
        <taxon>Viridiplantae</taxon>
        <taxon>Streptophyta</taxon>
        <taxon>Embryophyta</taxon>
        <taxon>Tracheophyta</taxon>
        <taxon>Spermatophyta</taxon>
        <taxon>Pinopsida</taxon>
        <taxon>Pinidae</taxon>
        <taxon>Conifers I</taxon>
        <taxon>Pinales</taxon>
        <taxon>Pinaceae</taxon>
        <taxon>Picea</taxon>
    </lineage>
</organism>
<dbReference type="AlphaFoldDB" id="D5A9M9"/>
<dbReference type="InterPro" id="IPR050425">
    <property type="entry name" value="NAD(P)_dehydrat-like"/>
</dbReference>
<keyword evidence="4" id="KW-0284">Flavonoid biosynthesis</keyword>
<reference evidence="7" key="1">
    <citation type="submission" date="2010-04" db="EMBL/GenBank/DDBJ databases">
        <authorList>
            <person name="Reid K.E."/>
            <person name="Liao N."/>
            <person name="Chan S."/>
            <person name="Docking R."/>
            <person name="Taylor G."/>
            <person name="Moore R."/>
            <person name="Mayo M."/>
            <person name="Munro S."/>
            <person name="King J."/>
            <person name="Yanchuk A."/>
            <person name="Holt R."/>
            <person name="Jones S."/>
            <person name="Marra M."/>
            <person name="Ritland C.E."/>
            <person name="Ritland K."/>
            <person name="Bohlmann J."/>
        </authorList>
    </citation>
    <scope>NUCLEOTIDE SEQUENCE</scope>
    <source>
        <tissue evidence="7">Bud</tissue>
    </source>
</reference>
<evidence type="ECO:0000256" key="5">
    <source>
        <dbReference type="ARBA" id="ARBA00023445"/>
    </source>
</evidence>
<dbReference type="SUPFAM" id="SSF51735">
    <property type="entry name" value="NAD(P)-binding Rossmann-fold domains"/>
    <property type="match status" value="1"/>
</dbReference>
<name>D5A9M9_PICSI</name>
<dbReference type="Gene3D" id="3.40.50.720">
    <property type="entry name" value="NAD(P)-binding Rossmann-like Domain"/>
    <property type="match status" value="1"/>
</dbReference>
<dbReference type="GO" id="GO:0016616">
    <property type="term" value="F:oxidoreductase activity, acting on the CH-OH group of donors, NAD or NADP as acceptor"/>
    <property type="evidence" value="ECO:0007669"/>
    <property type="project" value="TreeGrafter"/>
</dbReference>
<dbReference type="FunFam" id="3.40.50.720:FF:000085">
    <property type="entry name" value="Dihydroflavonol reductase"/>
    <property type="match status" value="1"/>
</dbReference>
<comment type="similarity">
    <text evidence="5">Belongs to the NAD(P)-dependent epimerase/dehydratase family. Dihydroflavonol-4-reductase subfamily.</text>
</comment>
<evidence type="ECO:0000256" key="2">
    <source>
        <dbReference type="ARBA" id="ARBA00022857"/>
    </source>
</evidence>
<keyword evidence="3" id="KW-0560">Oxidoreductase</keyword>
<evidence type="ECO:0000256" key="1">
    <source>
        <dbReference type="ARBA" id="ARBA00004966"/>
    </source>
</evidence>
<protein>
    <recommendedName>
        <fullName evidence="6">NAD-dependent epimerase/dehydratase domain-containing protein</fullName>
    </recommendedName>
</protein>
<evidence type="ECO:0000313" key="7">
    <source>
        <dbReference type="EMBL" id="ADE76248.1"/>
    </source>
</evidence>
<evidence type="ECO:0000256" key="4">
    <source>
        <dbReference type="ARBA" id="ARBA00023241"/>
    </source>
</evidence>